<dbReference type="Proteomes" id="UP000515908">
    <property type="component" value="Chromosome 28"/>
</dbReference>
<dbReference type="AlphaFoldDB" id="A0A7G2CUT4"/>
<evidence type="ECO:0000256" key="1">
    <source>
        <dbReference type="SAM" id="Coils"/>
    </source>
</evidence>
<evidence type="ECO:0000313" key="5">
    <source>
        <dbReference type="Proteomes" id="UP000515908"/>
    </source>
</evidence>
<evidence type="ECO:0000313" key="4">
    <source>
        <dbReference type="EMBL" id="CAD2222831.1"/>
    </source>
</evidence>
<feature type="region of interest" description="Disordered" evidence="2">
    <location>
        <begin position="453"/>
        <end position="476"/>
    </location>
</feature>
<proteinExistence type="predicted"/>
<keyword evidence="3" id="KW-0812">Transmembrane</keyword>
<name>A0A7G2CUT4_9TRYP</name>
<feature type="coiled-coil region" evidence="1">
    <location>
        <begin position="7"/>
        <end position="161"/>
    </location>
</feature>
<organism evidence="4 5">
    <name type="scientific">Angomonas deanei</name>
    <dbReference type="NCBI Taxonomy" id="59799"/>
    <lineage>
        <taxon>Eukaryota</taxon>
        <taxon>Discoba</taxon>
        <taxon>Euglenozoa</taxon>
        <taxon>Kinetoplastea</taxon>
        <taxon>Metakinetoplastina</taxon>
        <taxon>Trypanosomatida</taxon>
        <taxon>Trypanosomatidae</taxon>
        <taxon>Strigomonadinae</taxon>
        <taxon>Angomonas</taxon>
    </lineage>
</organism>
<keyword evidence="3" id="KW-0472">Membrane</keyword>
<protein>
    <submittedName>
        <fullName evidence="4">Uncharacterized protein</fullName>
    </submittedName>
</protein>
<feature type="region of interest" description="Disordered" evidence="2">
    <location>
        <begin position="359"/>
        <end position="405"/>
    </location>
</feature>
<keyword evidence="5" id="KW-1185">Reference proteome</keyword>
<dbReference type="OrthoDB" id="273531at2759"/>
<keyword evidence="1" id="KW-0175">Coiled coil</keyword>
<accession>A0A7G2CUT4</accession>
<keyword evidence="3" id="KW-1133">Transmembrane helix</keyword>
<feature type="transmembrane region" description="Helical" evidence="3">
    <location>
        <begin position="502"/>
        <end position="520"/>
    </location>
</feature>
<feature type="coiled-coil region" evidence="1">
    <location>
        <begin position="188"/>
        <end position="351"/>
    </location>
</feature>
<dbReference type="VEuPathDB" id="TriTrypDB:ADEAN_001038500"/>
<sequence>MDGGDGVVSAEEKLKKLQEETEAWKKMAAAQLKEAASKNNKLREELKVVLEEKEKALANLRLQLSTEFKDRSGVLRDENKTLQSSVQTLKEEKVQLQLSHAEEIKNVTERITSVERVEYERQLREQEEAHQAALAKLEKSLQSKKEEVERLTGEVTALRQKVPVEDDLKELHELEAAEEAEKKGLLDVDTLQSELALLTEKWEREKEQAESLTQTVQELRYELQRQQEQTSMVQALLRQSESDQNNLQQRLASGQDEQHNLDKRYAAKVATLSKELALAMEKVQQLERQEHDLHERLTAANKDVDDLTEEAASREAALQSLLLSEGDRQRIHQLQTTVEEKTDEADSWRKKYYDLLEQSPSLRREADEEEQSIDKTPQQTTEEEHSFLTPGKTPLQSSKKNITAREAELEEREKALNFKEEEVHRKQLLVASAENKLNEARRQLSQQAALLTPQPVKPAPDTGASRPAAMTSTNTNSTGRMLPAWFAAARGSPKVKLFFSKPAYMVPMVALIFILFLLMMRVDTSPTPPG</sequence>
<gene>
    <name evidence="4" type="ORF">ADEAN_001038500</name>
</gene>
<reference evidence="4 5" key="1">
    <citation type="submission" date="2020-08" db="EMBL/GenBank/DDBJ databases">
        <authorList>
            <person name="Newling K."/>
            <person name="Davey J."/>
            <person name="Forrester S."/>
        </authorList>
    </citation>
    <scope>NUCLEOTIDE SEQUENCE [LARGE SCALE GENOMIC DNA]</scope>
    <source>
        <strain evidence="5">Crithidia deanei Carvalho (ATCC PRA-265)</strain>
    </source>
</reference>
<dbReference type="EMBL" id="LR877172">
    <property type="protein sequence ID" value="CAD2222831.1"/>
    <property type="molecule type" value="Genomic_DNA"/>
</dbReference>
<evidence type="ECO:0000256" key="3">
    <source>
        <dbReference type="SAM" id="Phobius"/>
    </source>
</evidence>
<evidence type="ECO:0000256" key="2">
    <source>
        <dbReference type="SAM" id="MobiDB-lite"/>
    </source>
</evidence>